<evidence type="ECO:0000313" key="1">
    <source>
        <dbReference type="EMBL" id="AEV19687.1"/>
    </source>
</evidence>
<dbReference type="EMBL" id="CP003125">
    <property type="protein sequence ID" value="AEV19687.1"/>
    <property type="molecule type" value="Genomic_DNA"/>
</dbReference>
<dbReference type="Proteomes" id="UP000005636">
    <property type="component" value="Chromosome"/>
</dbReference>
<sequence length="43" mass="4722">MKEGGVCEIFGVFILQQAIGLRNGGLLCVLSYEKKAKFCKMVV</sequence>
<organism evidence="1 2">
    <name type="scientific">Geobacillus thermoleovorans CCB_US3_UF5</name>
    <dbReference type="NCBI Taxonomy" id="1111068"/>
    <lineage>
        <taxon>Bacteria</taxon>
        <taxon>Bacillati</taxon>
        <taxon>Bacillota</taxon>
        <taxon>Bacilli</taxon>
        <taxon>Bacillales</taxon>
        <taxon>Anoxybacillaceae</taxon>
        <taxon>Geobacillus</taxon>
        <taxon>Geobacillus thermoleovorans group</taxon>
    </lineage>
</organism>
<accession>A0ABM5MJI2</accession>
<proteinExistence type="predicted"/>
<keyword evidence="2" id="KW-1185">Reference proteome</keyword>
<name>A0ABM5MJI2_GEOTH</name>
<evidence type="ECO:0000313" key="2">
    <source>
        <dbReference type="Proteomes" id="UP000005636"/>
    </source>
</evidence>
<gene>
    <name evidence="1" type="ORF">GTCCBUS3UF5_23820</name>
</gene>
<protein>
    <submittedName>
        <fullName evidence="1">Uncharacterized protein</fullName>
    </submittedName>
</protein>
<reference evidence="1 2" key="1">
    <citation type="submission" date="2011-11" db="EMBL/GenBank/DDBJ databases">
        <title>Complete genome sequence of thermophilic Geobacillus thermoleovorans CCB_US3_UF5.</title>
        <authorList>
            <person name="Muhd Sakaff M.K.L."/>
            <person name="Abdul Rahman A.Y."/>
            <person name="Saito J.A."/>
            <person name="Hou S."/>
            <person name="Alam M."/>
        </authorList>
    </citation>
    <scope>NUCLEOTIDE SEQUENCE [LARGE SCALE GENOMIC DNA]</scope>
    <source>
        <strain evidence="1 2">CCB_US3_UF5</strain>
    </source>
</reference>